<feature type="domain" description="Glucosamine/galactosamine-6-phosphate isomerase" evidence="5">
    <location>
        <begin position="15"/>
        <end position="228"/>
    </location>
</feature>
<comment type="caution">
    <text evidence="4">Lacks conserved residue(s) required for the propagation of feature annotation.</text>
</comment>
<dbReference type="InterPro" id="IPR006148">
    <property type="entry name" value="Glc/Gal-6P_isomerase"/>
</dbReference>
<dbReference type="GO" id="GO:0006043">
    <property type="term" value="P:glucosamine catabolic process"/>
    <property type="evidence" value="ECO:0007669"/>
    <property type="project" value="TreeGrafter"/>
</dbReference>
<dbReference type="InterPro" id="IPR004547">
    <property type="entry name" value="Glucosamine6P_isomerase"/>
</dbReference>
<dbReference type="FunFam" id="3.40.50.1360:FF:000003">
    <property type="entry name" value="Glucosamine-6-phosphate deaminase"/>
    <property type="match status" value="1"/>
</dbReference>
<evidence type="ECO:0000313" key="7">
    <source>
        <dbReference type="Proteomes" id="UP000198571"/>
    </source>
</evidence>
<dbReference type="OrthoDB" id="9791139at2"/>
<evidence type="ECO:0000259" key="5">
    <source>
        <dbReference type="Pfam" id="PF01182"/>
    </source>
</evidence>
<dbReference type="Gene3D" id="3.40.50.1360">
    <property type="match status" value="1"/>
</dbReference>
<dbReference type="GO" id="GO:0019262">
    <property type="term" value="P:N-acetylneuraminate catabolic process"/>
    <property type="evidence" value="ECO:0007669"/>
    <property type="project" value="UniProtKB-UniRule"/>
</dbReference>
<dbReference type="RefSeq" id="WP_093055159.1">
    <property type="nucleotide sequence ID" value="NZ_FOGT01000019.1"/>
</dbReference>
<evidence type="ECO:0000256" key="3">
    <source>
        <dbReference type="ARBA" id="ARBA00023277"/>
    </source>
</evidence>
<keyword evidence="2 4" id="KW-0378">Hydrolase</keyword>
<dbReference type="Pfam" id="PF01182">
    <property type="entry name" value="Glucosamine_iso"/>
    <property type="match status" value="1"/>
</dbReference>
<accession>A0A1H9WSG2</accession>
<dbReference type="Proteomes" id="UP000198571">
    <property type="component" value="Unassembled WGS sequence"/>
</dbReference>
<evidence type="ECO:0000256" key="2">
    <source>
        <dbReference type="ARBA" id="ARBA00022801"/>
    </source>
</evidence>
<dbReference type="EMBL" id="FOGT01000019">
    <property type="protein sequence ID" value="SES36709.1"/>
    <property type="molecule type" value="Genomic_DNA"/>
</dbReference>
<comment type="pathway">
    <text evidence="4">Amino-sugar metabolism; N-acetylneuraminate degradation; D-fructose 6-phosphate from N-acetylneuraminate: step 5/5.</text>
</comment>
<feature type="active site" description="Proton acceptor; for enolization step" evidence="4">
    <location>
        <position position="67"/>
    </location>
</feature>
<dbReference type="NCBIfam" id="TIGR00502">
    <property type="entry name" value="nagB"/>
    <property type="match status" value="1"/>
</dbReference>
<feature type="active site" description="For ring-opening step" evidence="4">
    <location>
        <position position="136"/>
    </location>
</feature>
<comment type="function">
    <text evidence="4">Catalyzes the reversible isomerization-deamination of glucosamine 6-phosphate (GlcN6P) to form fructose 6-phosphate (Fru6P) and ammonium ion.</text>
</comment>
<dbReference type="GO" id="GO:0006046">
    <property type="term" value="P:N-acetylglucosamine catabolic process"/>
    <property type="evidence" value="ECO:0007669"/>
    <property type="project" value="UniProtKB-UniRule"/>
</dbReference>
<evidence type="ECO:0000313" key="6">
    <source>
        <dbReference type="EMBL" id="SES36709.1"/>
    </source>
</evidence>
<dbReference type="PROSITE" id="PS01161">
    <property type="entry name" value="GLC_GALNAC_ISOMERASE"/>
    <property type="match status" value="1"/>
</dbReference>
<dbReference type="PANTHER" id="PTHR11280">
    <property type="entry name" value="GLUCOSAMINE-6-PHOSPHATE ISOMERASE"/>
    <property type="match status" value="1"/>
</dbReference>
<dbReference type="GO" id="GO:0005975">
    <property type="term" value="P:carbohydrate metabolic process"/>
    <property type="evidence" value="ECO:0007669"/>
    <property type="project" value="InterPro"/>
</dbReference>
<dbReference type="EC" id="3.5.99.6" evidence="4"/>
<dbReference type="GO" id="GO:0042802">
    <property type="term" value="F:identical protein binding"/>
    <property type="evidence" value="ECO:0007669"/>
    <property type="project" value="TreeGrafter"/>
</dbReference>
<evidence type="ECO:0000256" key="4">
    <source>
        <dbReference type="HAMAP-Rule" id="MF_01241"/>
    </source>
</evidence>
<proteinExistence type="inferred from homology"/>
<feature type="active site" description="Proton acceptor; for ring-opening step" evidence="4">
    <location>
        <position position="138"/>
    </location>
</feature>
<keyword evidence="7" id="KW-1185">Reference proteome</keyword>
<name>A0A1H9WSG2_9BACI</name>
<dbReference type="STRING" id="1601833.SAMN05518684_11970"/>
<reference evidence="7" key="1">
    <citation type="submission" date="2016-10" db="EMBL/GenBank/DDBJ databases">
        <authorList>
            <person name="Varghese N."/>
            <person name="Submissions S."/>
        </authorList>
    </citation>
    <scope>NUCLEOTIDE SEQUENCE [LARGE SCALE GENOMIC DNA]</scope>
    <source>
        <strain evidence="7">S9</strain>
    </source>
</reference>
<protein>
    <recommendedName>
        <fullName evidence="4">Glucosamine-6-phosphate deaminase</fullName>
        <ecNumber evidence="4">3.5.99.6</ecNumber>
    </recommendedName>
    <alternativeName>
        <fullName evidence="4">GlcN6P deaminase</fullName>
        <shortName evidence="4">GNPDA</shortName>
    </alternativeName>
    <alternativeName>
        <fullName evidence="4">Glucosamine-6-phosphate isomerase</fullName>
    </alternativeName>
</protein>
<sequence>MKIIKAENYNDMSEKAAQFIFERLIRGDVKVLGLATGGTPVGLYKRLIKHINDKNLSLSALHTVNLDEYVGLSDEDPNSYHQYMEDELFRPINIPRDQTHLPHGDTGDSEAECKRYERLIQDLGGIDLQLLGIGQNGHIGFNEPGSSFSGRTAVVDLAPSTIEANARYFTDKNKVPRKAITMGIGTIMESRSILLLASGKDKAEAVKKMIEGEITEQTPATVLQNHSDLTVIADKEALSQLTRDI</sequence>
<dbReference type="CDD" id="cd01399">
    <property type="entry name" value="GlcN6P_deaminase"/>
    <property type="match status" value="1"/>
</dbReference>
<dbReference type="HAMAP" id="MF_01241">
    <property type="entry name" value="GlcN6P_deamin"/>
    <property type="match status" value="1"/>
</dbReference>
<dbReference type="GO" id="GO:0005737">
    <property type="term" value="C:cytoplasm"/>
    <property type="evidence" value="ECO:0007669"/>
    <property type="project" value="TreeGrafter"/>
</dbReference>
<comment type="similarity">
    <text evidence="4">Belongs to the glucosamine/galactosamine-6-phosphate isomerase family. NagB subfamily.</text>
</comment>
<dbReference type="GO" id="GO:0004342">
    <property type="term" value="F:glucosamine-6-phosphate deaminase activity"/>
    <property type="evidence" value="ECO:0007669"/>
    <property type="project" value="UniProtKB-UniRule"/>
</dbReference>
<dbReference type="SUPFAM" id="SSF100950">
    <property type="entry name" value="NagB/RpiA/CoA transferase-like"/>
    <property type="match status" value="1"/>
</dbReference>
<comment type="catalytic activity">
    <reaction evidence="1 4">
        <text>alpha-D-glucosamine 6-phosphate + H2O = beta-D-fructose 6-phosphate + NH4(+)</text>
        <dbReference type="Rhea" id="RHEA:12172"/>
        <dbReference type="ChEBI" id="CHEBI:15377"/>
        <dbReference type="ChEBI" id="CHEBI:28938"/>
        <dbReference type="ChEBI" id="CHEBI:57634"/>
        <dbReference type="ChEBI" id="CHEBI:75989"/>
        <dbReference type="EC" id="3.5.99.6"/>
    </reaction>
</comment>
<feature type="active site" description="For ring-opening step" evidence="4">
    <location>
        <position position="143"/>
    </location>
</feature>
<dbReference type="InterPro" id="IPR018321">
    <property type="entry name" value="Glucosamine6P_isomerase_CS"/>
</dbReference>
<dbReference type="InterPro" id="IPR037171">
    <property type="entry name" value="NagB/RpiA_transferase-like"/>
</dbReference>
<keyword evidence="3 4" id="KW-0119">Carbohydrate metabolism</keyword>
<evidence type="ECO:0000256" key="1">
    <source>
        <dbReference type="ARBA" id="ARBA00000644"/>
    </source>
</evidence>
<dbReference type="PANTHER" id="PTHR11280:SF5">
    <property type="entry name" value="GLUCOSAMINE-6-PHOSPHATE ISOMERASE"/>
    <property type="match status" value="1"/>
</dbReference>
<gene>
    <name evidence="4" type="primary">nagB</name>
    <name evidence="6" type="ORF">SAMN05518684_11970</name>
</gene>
<organism evidence="6 7">
    <name type="scientific">Salipaludibacillus aurantiacus</name>
    <dbReference type="NCBI Taxonomy" id="1601833"/>
    <lineage>
        <taxon>Bacteria</taxon>
        <taxon>Bacillati</taxon>
        <taxon>Bacillota</taxon>
        <taxon>Bacilli</taxon>
        <taxon>Bacillales</taxon>
        <taxon>Bacillaceae</taxon>
    </lineage>
</organism>
<dbReference type="UniPathway" id="UPA00629">
    <property type="reaction ID" value="UER00684"/>
</dbReference>
<dbReference type="AlphaFoldDB" id="A0A1H9WSG2"/>